<dbReference type="RefSeq" id="WP_092475226.1">
    <property type="nucleotide sequence ID" value="NZ_FOHN01000001.1"/>
</dbReference>
<dbReference type="AlphaFoldDB" id="A0A1H9Y9U2"/>
<dbReference type="OrthoDB" id="1855474at2"/>
<proteinExistence type="predicted"/>
<protein>
    <recommendedName>
        <fullName evidence="3">DNA binding domain-containing protein, excisionase family</fullName>
    </recommendedName>
</protein>
<sequence length="74" mass="8234">MNKTNTVKINENRLCVTRTELAEMLGCGLATADIVAKNSGARIQIGKRVLISVEKVRSYIDEECNKNECNANDY</sequence>
<organism evidence="1 2">
    <name type="scientific">[Clostridium] polysaccharolyticum</name>
    <dbReference type="NCBI Taxonomy" id="29364"/>
    <lineage>
        <taxon>Bacteria</taxon>
        <taxon>Bacillati</taxon>
        <taxon>Bacillota</taxon>
        <taxon>Clostridia</taxon>
        <taxon>Lachnospirales</taxon>
        <taxon>Lachnospiraceae</taxon>
    </lineage>
</organism>
<evidence type="ECO:0000313" key="2">
    <source>
        <dbReference type="Proteomes" id="UP000199800"/>
    </source>
</evidence>
<keyword evidence="2" id="KW-1185">Reference proteome</keyword>
<gene>
    <name evidence="1" type="ORF">SAMN04487772_101242</name>
</gene>
<dbReference type="EMBL" id="FOHN01000001">
    <property type="protein sequence ID" value="SES65699.1"/>
    <property type="molecule type" value="Genomic_DNA"/>
</dbReference>
<dbReference type="Proteomes" id="UP000199800">
    <property type="component" value="Unassembled WGS sequence"/>
</dbReference>
<name>A0A1H9Y9U2_9FIRM</name>
<evidence type="ECO:0000313" key="1">
    <source>
        <dbReference type="EMBL" id="SES65699.1"/>
    </source>
</evidence>
<reference evidence="1 2" key="1">
    <citation type="submission" date="2016-10" db="EMBL/GenBank/DDBJ databases">
        <authorList>
            <person name="de Groot N.N."/>
        </authorList>
    </citation>
    <scope>NUCLEOTIDE SEQUENCE [LARGE SCALE GENOMIC DNA]</scope>
    <source>
        <strain evidence="1 2">DSM 1801</strain>
    </source>
</reference>
<evidence type="ECO:0008006" key="3">
    <source>
        <dbReference type="Google" id="ProtNLM"/>
    </source>
</evidence>
<accession>A0A1H9Y9U2</accession>